<dbReference type="Gene3D" id="3.60.10.10">
    <property type="entry name" value="Endonuclease/exonuclease/phosphatase"/>
    <property type="match status" value="1"/>
</dbReference>
<keyword evidence="2" id="KW-1185">Reference proteome</keyword>
<evidence type="ECO:0000313" key="2">
    <source>
        <dbReference type="Proteomes" id="UP001066276"/>
    </source>
</evidence>
<comment type="caution">
    <text evidence="1">The sequence shown here is derived from an EMBL/GenBank/DDBJ whole genome shotgun (WGS) entry which is preliminary data.</text>
</comment>
<accession>A0AAV7NS47</accession>
<dbReference type="AlphaFoldDB" id="A0AAV7NS47"/>
<proteinExistence type="predicted"/>
<sequence>MNTDRPAKQTFRIGNQACTIDYAFINTCFFGEVLDFGVEQTEGSDHWPIRLTIRSADKNKKEREKAPIAQVEYPRRITTRLTESSLKPLNELIQILEWKKIQKICSKVIIGVLR</sequence>
<reference evidence="1" key="1">
    <citation type="journal article" date="2022" name="bioRxiv">
        <title>Sequencing and chromosome-scale assembly of the giantPleurodeles waltlgenome.</title>
        <authorList>
            <person name="Brown T."/>
            <person name="Elewa A."/>
            <person name="Iarovenko S."/>
            <person name="Subramanian E."/>
            <person name="Araus A.J."/>
            <person name="Petzold A."/>
            <person name="Susuki M."/>
            <person name="Suzuki K.-i.T."/>
            <person name="Hayashi T."/>
            <person name="Toyoda A."/>
            <person name="Oliveira C."/>
            <person name="Osipova E."/>
            <person name="Leigh N.D."/>
            <person name="Simon A."/>
            <person name="Yun M.H."/>
        </authorList>
    </citation>
    <scope>NUCLEOTIDE SEQUENCE</scope>
    <source>
        <strain evidence="1">20211129_DDA</strain>
        <tissue evidence="1">Liver</tissue>
    </source>
</reference>
<evidence type="ECO:0008006" key="3">
    <source>
        <dbReference type="Google" id="ProtNLM"/>
    </source>
</evidence>
<dbReference type="EMBL" id="JANPWB010000012">
    <property type="protein sequence ID" value="KAJ1117849.1"/>
    <property type="molecule type" value="Genomic_DNA"/>
</dbReference>
<dbReference type="InterPro" id="IPR036691">
    <property type="entry name" value="Endo/exonu/phosph_ase_sf"/>
</dbReference>
<dbReference type="SUPFAM" id="SSF56219">
    <property type="entry name" value="DNase I-like"/>
    <property type="match status" value="1"/>
</dbReference>
<gene>
    <name evidence="1" type="ORF">NDU88_006045</name>
</gene>
<protein>
    <recommendedName>
        <fullName evidence="3">Endonuclease/exonuclease/phosphatase domain-containing protein</fullName>
    </recommendedName>
</protein>
<dbReference type="Proteomes" id="UP001066276">
    <property type="component" value="Chromosome 8"/>
</dbReference>
<organism evidence="1 2">
    <name type="scientific">Pleurodeles waltl</name>
    <name type="common">Iberian ribbed newt</name>
    <dbReference type="NCBI Taxonomy" id="8319"/>
    <lineage>
        <taxon>Eukaryota</taxon>
        <taxon>Metazoa</taxon>
        <taxon>Chordata</taxon>
        <taxon>Craniata</taxon>
        <taxon>Vertebrata</taxon>
        <taxon>Euteleostomi</taxon>
        <taxon>Amphibia</taxon>
        <taxon>Batrachia</taxon>
        <taxon>Caudata</taxon>
        <taxon>Salamandroidea</taxon>
        <taxon>Salamandridae</taxon>
        <taxon>Pleurodelinae</taxon>
        <taxon>Pleurodeles</taxon>
    </lineage>
</organism>
<name>A0AAV7NS47_PLEWA</name>
<evidence type="ECO:0000313" key="1">
    <source>
        <dbReference type="EMBL" id="KAJ1117849.1"/>
    </source>
</evidence>